<feature type="region of interest" description="Disordered" evidence="1">
    <location>
        <begin position="1"/>
        <end position="41"/>
    </location>
</feature>
<feature type="compositionally biased region" description="Basic and acidic residues" evidence="1">
    <location>
        <begin position="30"/>
        <end position="41"/>
    </location>
</feature>
<gene>
    <name evidence="2" type="ORF">BKH15_04285</name>
</gene>
<evidence type="ECO:0000313" key="3">
    <source>
        <dbReference type="Proteomes" id="UP000186769"/>
    </source>
</evidence>
<dbReference type="Proteomes" id="UP000186769">
    <property type="component" value="Unassembled WGS sequence"/>
</dbReference>
<dbReference type="EMBL" id="MSKW01000009">
    <property type="protein sequence ID" value="OLO78408.1"/>
    <property type="molecule type" value="Genomic_DNA"/>
</dbReference>
<dbReference type="AlphaFoldDB" id="A0A1Q8XDL7"/>
<name>A0A1Q8XDL7_9ACTO</name>
<evidence type="ECO:0000313" key="2">
    <source>
        <dbReference type="EMBL" id="OLO78408.1"/>
    </source>
</evidence>
<proteinExistence type="predicted"/>
<sequence>MSEYLAGPQDNGAGGAGSESRSGRHTSHVSHVDNSRPVDGEREHVRFGIPFNGVLPIWHDDATITWHRPADGTDLSTVLGMGLVESEPGPAQAPAGWQERVETGVLTDAGRLLLLKAATPSGRRAINDPGEGAPIPLEAPLSYAEAMEGVFDIVGFGIHIGRVMLRAARDGGIIVFTLRAPRDPEPHHILSVPAQVDDHGVMSFHLGTLQEMEGGAWDSATHRDGMALLDLTIPYSDLVAEAGPNGEEGLDADSVLEMAQPVVQCILKPGYPFALGASILLPQAG</sequence>
<organism evidence="2 3">
    <name type="scientific">Actinomyces oris</name>
    <dbReference type="NCBI Taxonomy" id="544580"/>
    <lineage>
        <taxon>Bacteria</taxon>
        <taxon>Bacillati</taxon>
        <taxon>Actinomycetota</taxon>
        <taxon>Actinomycetes</taxon>
        <taxon>Actinomycetales</taxon>
        <taxon>Actinomycetaceae</taxon>
        <taxon>Actinomyces</taxon>
    </lineage>
</organism>
<evidence type="ECO:0000256" key="1">
    <source>
        <dbReference type="SAM" id="MobiDB-lite"/>
    </source>
</evidence>
<dbReference type="RefSeq" id="WP_075414346.1">
    <property type="nucleotide sequence ID" value="NZ_MSKW01000009.1"/>
</dbReference>
<comment type="caution">
    <text evidence="2">The sequence shown here is derived from an EMBL/GenBank/DDBJ whole genome shotgun (WGS) entry which is preliminary data.</text>
</comment>
<protein>
    <submittedName>
        <fullName evidence="2">Uncharacterized protein</fullName>
    </submittedName>
</protein>
<reference evidence="2 3" key="1">
    <citation type="submission" date="2016-12" db="EMBL/GenBank/DDBJ databases">
        <title>Genomic comparison of strains in the 'Actinomyces naeslundii' group.</title>
        <authorList>
            <person name="Mughal S.R."/>
            <person name="Do T."/>
            <person name="Gilbert S.C."/>
            <person name="Witherden E.A."/>
            <person name="Didelot X."/>
            <person name="Beighton D."/>
        </authorList>
    </citation>
    <scope>NUCLEOTIDE SEQUENCE [LARGE SCALE GENOMIC DNA]</scope>
    <source>
        <strain evidence="2 3">G53E</strain>
    </source>
</reference>
<accession>A0A1Q8XDL7</accession>